<keyword evidence="4" id="KW-1185">Reference proteome</keyword>
<proteinExistence type="predicted"/>
<dbReference type="Proteomes" id="UP000583800">
    <property type="component" value="Unassembled WGS sequence"/>
</dbReference>
<sequence>MSPHSAAALARHNHAAGAQDHLATAASQGRVVGLGRTSGQDGDVERLGKALAGEHAAVFAYGLIGARTTGALRARATRAFDAHRARRDQLRGFISGRGGKPAEPEASYSLPVVPSTQAEAVRLAVHVETGMTAAYLELAASEDAALRKYAALAMQESVTRSYSFQPSISTPLPGMPSPPPASSPAPSPAQDGE</sequence>
<dbReference type="RefSeq" id="WP_312891448.1">
    <property type="nucleotide sequence ID" value="NZ_JACHJB010000001.1"/>
</dbReference>
<evidence type="ECO:0000256" key="1">
    <source>
        <dbReference type="SAM" id="MobiDB-lite"/>
    </source>
</evidence>
<feature type="compositionally biased region" description="Pro residues" evidence="1">
    <location>
        <begin position="173"/>
        <end position="187"/>
    </location>
</feature>
<gene>
    <name evidence="3" type="ORF">FHU36_001197</name>
</gene>
<evidence type="ECO:0000313" key="4">
    <source>
        <dbReference type="Proteomes" id="UP000583800"/>
    </source>
</evidence>
<evidence type="ECO:0000313" key="3">
    <source>
        <dbReference type="EMBL" id="MBB6344688.1"/>
    </source>
</evidence>
<dbReference type="SUPFAM" id="SSF47240">
    <property type="entry name" value="Ferritin-like"/>
    <property type="match status" value="1"/>
</dbReference>
<dbReference type="AlphaFoldDB" id="A0A7X0EUQ4"/>
<dbReference type="Pfam" id="PF14530">
    <property type="entry name" value="DUF4439"/>
    <property type="match status" value="1"/>
</dbReference>
<dbReference type="InterPro" id="IPR009078">
    <property type="entry name" value="Ferritin-like_SF"/>
</dbReference>
<dbReference type="InterPro" id="IPR012347">
    <property type="entry name" value="Ferritin-like"/>
</dbReference>
<accession>A0A7X0EUQ4</accession>
<dbReference type="EMBL" id="JACHJB010000001">
    <property type="protein sequence ID" value="MBB6344688.1"/>
    <property type="molecule type" value="Genomic_DNA"/>
</dbReference>
<name>A0A7X0EUQ4_9ACTN</name>
<protein>
    <submittedName>
        <fullName evidence="3">Uncharacterized protein YdbL (DUF1318 family)</fullName>
    </submittedName>
</protein>
<organism evidence="3 4">
    <name type="scientific">Nonomuraea muscovyensis</name>
    <dbReference type="NCBI Taxonomy" id="1124761"/>
    <lineage>
        <taxon>Bacteria</taxon>
        <taxon>Bacillati</taxon>
        <taxon>Actinomycetota</taxon>
        <taxon>Actinomycetes</taxon>
        <taxon>Streptosporangiales</taxon>
        <taxon>Streptosporangiaceae</taxon>
        <taxon>Nonomuraea</taxon>
    </lineage>
</organism>
<evidence type="ECO:0000259" key="2">
    <source>
        <dbReference type="Pfam" id="PF14530"/>
    </source>
</evidence>
<dbReference type="InterPro" id="IPR029447">
    <property type="entry name" value="DUF4439"/>
</dbReference>
<reference evidence="3 4" key="1">
    <citation type="submission" date="2020-08" db="EMBL/GenBank/DDBJ databases">
        <title>Sequencing the genomes of 1000 actinobacteria strains.</title>
        <authorList>
            <person name="Klenk H.-P."/>
        </authorList>
    </citation>
    <scope>NUCLEOTIDE SEQUENCE [LARGE SCALE GENOMIC DNA]</scope>
    <source>
        <strain evidence="3 4">DSM 45913</strain>
    </source>
</reference>
<dbReference type="Gene3D" id="1.20.1260.10">
    <property type="match status" value="1"/>
</dbReference>
<feature type="region of interest" description="Disordered" evidence="1">
    <location>
        <begin position="163"/>
        <end position="193"/>
    </location>
</feature>
<comment type="caution">
    <text evidence="3">The sequence shown here is derived from an EMBL/GenBank/DDBJ whole genome shotgun (WGS) entry which is preliminary data.</text>
</comment>
<feature type="domain" description="DUF4439" evidence="2">
    <location>
        <begin position="48"/>
        <end position="176"/>
    </location>
</feature>
<dbReference type="CDD" id="cd00657">
    <property type="entry name" value="Ferritin_like"/>
    <property type="match status" value="1"/>
</dbReference>